<dbReference type="InParanoid" id="T0S637"/>
<dbReference type="AlphaFoldDB" id="T0S637"/>
<gene>
    <name evidence="1" type="ORF">SDRG_02446</name>
</gene>
<dbReference type="STRING" id="1156394.T0S637"/>
<dbReference type="RefSeq" id="XP_008606257.1">
    <property type="nucleotide sequence ID" value="XM_008608035.1"/>
</dbReference>
<dbReference type="SMART" id="SM00028">
    <property type="entry name" value="TPR"/>
    <property type="match status" value="2"/>
</dbReference>
<protein>
    <submittedName>
        <fullName evidence="1">Uncharacterized protein</fullName>
    </submittedName>
</protein>
<dbReference type="Gene3D" id="3.40.50.150">
    <property type="entry name" value="Vaccinia Virus protein VP39"/>
    <property type="match status" value="1"/>
</dbReference>
<dbReference type="Gene3D" id="1.25.40.10">
    <property type="entry name" value="Tetratricopeptide repeat domain"/>
    <property type="match status" value="1"/>
</dbReference>
<dbReference type="PANTHER" id="PTHR14614">
    <property type="entry name" value="HEPATOCELLULAR CARCINOMA-ASSOCIATED ANTIGEN"/>
    <property type="match status" value="1"/>
</dbReference>
<evidence type="ECO:0000313" key="2">
    <source>
        <dbReference type="Proteomes" id="UP000030762"/>
    </source>
</evidence>
<dbReference type="EMBL" id="JH767136">
    <property type="protein sequence ID" value="EQC40558.1"/>
    <property type="molecule type" value="Genomic_DNA"/>
</dbReference>
<reference evidence="1 2" key="1">
    <citation type="submission" date="2012-04" db="EMBL/GenBank/DDBJ databases">
        <title>The Genome Sequence of Saprolegnia declina VS20.</title>
        <authorList>
            <consortium name="The Broad Institute Genome Sequencing Platform"/>
            <person name="Russ C."/>
            <person name="Nusbaum C."/>
            <person name="Tyler B."/>
            <person name="van West P."/>
            <person name="Dieguez-Uribeondo J."/>
            <person name="de Bruijn I."/>
            <person name="Tripathy S."/>
            <person name="Jiang R."/>
            <person name="Young S.K."/>
            <person name="Zeng Q."/>
            <person name="Gargeya S."/>
            <person name="Fitzgerald M."/>
            <person name="Haas B."/>
            <person name="Abouelleil A."/>
            <person name="Alvarado L."/>
            <person name="Arachchi H.M."/>
            <person name="Berlin A."/>
            <person name="Chapman S.B."/>
            <person name="Goldberg J."/>
            <person name="Griggs A."/>
            <person name="Gujja S."/>
            <person name="Hansen M."/>
            <person name="Howarth C."/>
            <person name="Imamovic A."/>
            <person name="Larimer J."/>
            <person name="McCowen C."/>
            <person name="Montmayeur A."/>
            <person name="Murphy C."/>
            <person name="Neiman D."/>
            <person name="Pearson M."/>
            <person name="Priest M."/>
            <person name="Roberts A."/>
            <person name="Saif S."/>
            <person name="Shea T."/>
            <person name="Sisk P."/>
            <person name="Sykes S."/>
            <person name="Wortman J."/>
            <person name="Nusbaum C."/>
            <person name="Birren B."/>
        </authorList>
    </citation>
    <scope>NUCLEOTIDE SEQUENCE [LARGE SCALE GENOMIC DNA]</scope>
    <source>
        <strain evidence="1 2">VS20</strain>
    </source>
</reference>
<organism evidence="1 2">
    <name type="scientific">Saprolegnia diclina (strain VS20)</name>
    <dbReference type="NCBI Taxonomy" id="1156394"/>
    <lineage>
        <taxon>Eukaryota</taxon>
        <taxon>Sar</taxon>
        <taxon>Stramenopiles</taxon>
        <taxon>Oomycota</taxon>
        <taxon>Saprolegniomycetes</taxon>
        <taxon>Saprolegniales</taxon>
        <taxon>Saprolegniaceae</taxon>
        <taxon>Saprolegnia</taxon>
    </lineage>
</organism>
<evidence type="ECO:0000313" key="1">
    <source>
        <dbReference type="EMBL" id="EQC40558.1"/>
    </source>
</evidence>
<name>T0S637_SAPDV</name>
<dbReference type="OMA" id="HFSLYRI"/>
<dbReference type="InterPro" id="IPR029063">
    <property type="entry name" value="SAM-dependent_MTases_sf"/>
</dbReference>
<dbReference type="Pfam" id="PF10294">
    <property type="entry name" value="Methyltransf_16"/>
    <property type="match status" value="1"/>
</dbReference>
<dbReference type="GeneID" id="19943173"/>
<sequence>MDAIEARNAAGNDKYKAGDYIGARAEYSAALDLLDEVDNVALHSRVLANRAQTYLQERDCAMALRDAAEAIALDRTNLKAHLRKIVALENLENFEAALAHVYVLLPLAASSPDHAIYMPSALAAKNRLRKACSIDRAAAKAQAYDVGKLVHAKQSLRLNFAIAFPLALPANHWLDVTVFLANEFGLFQRGLVATPLPLVCELHTPVPGVTIEVDPLPVVLGLNGKTHFRLRFTADNVDSKGLPSVALRVSLTKGHGLNDVLPVVTLPLQLLPPTSSKWAPVEPSTPDPLGIQCCRSVYVDEIDTYITLAESPGHLGIAGKLWDSALILTTYLARNPQVLAGKRVLEVGSGLGLVGMVCAHLGAAAVTLTDMDEVVPMLQYNLKLNALEAVASASALCWGTSPAHLSPPFDVVVMSDVVYDPTGYAPLVTTLLDVTTPSTTILMAHRSRHPQEKDFFELLGVSFTTESMPLQGVWDHESRMTDVQLLRLSRREQ</sequence>
<dbReference type="OrthoDB" id="413520at2759"/>
<dbReference type="SUPFAM" id="SSF53335">
    <property type="entry name" value="S-adenosyl-L-methionine-dependent methyltransferases"/>
    <property type="match status" value="1"/>
</dbReference>
<dbReference type="PANTHER" id="PTHR14614:SF132">
    <property type="entry name" value="PROTEIN-LYSINE METHYLTRANSFERASE C42C1.13"/>
    <property type="match status" value="1"/>
</dbReference>
<proteinExistence type="predicted"/>
<dbReference type="InterPro" id="IPR019734">
    <property type="entry name" value="TPR_rpt"/>
</dbReference>
<dbReference type="eggNOG" id="KOG2793">
    <property type="taxonomic scope" value="Eukaryota"/>
</dbReference>
<dbReference type="InterPro" id="IPR019410">
    <property type="entry name" value="Methyltransf_16"/>
</dbReference>
<keyword evidence="2" id="KW-1185">Reference proteome</keyword>
<accession>T0S637</accession>
<dbReference type="InterPro" id="IPR011990">
    <property type="entry name" value="TPR-like_helical_dom_sf"/>
</dbReference>
<dbReference type="Proteomes" id="UP000030762">
    <property type="component" value="Unassembled WGS sequence"/>
</dbReference>
<dbReference type="VEuPathDB" id="FungiDB:SDRG_02446"/>
<dbReference type="SUPFAM" id="SSF48452">
    <property type="entry name" value="TPR-like"/>
    <property type="match status" value="1"/>
</dbReference>